<feature type="transmembrane region" description="Helical" evidence="1">
    <location>
        <begin position="357"/>
        <end position="381"/>
    </location>
</feature>
<dbReference type="SUPFAM" id="SSF57184">
    <property type="entry name" value="Growth factor receptor domain"/>
    <property type="match status" value="1"/>
</dbReference>
<dbReference type="SMART" id="SM01411">
    <property type="entry name" value="Ephrin_rec_like"/>
    <property type="match status" value="2"/>
</dbReference>
<evidence type="ECO:0000313" key="4">
    <source>
        <dbReference type="EMBL" id="CAL6085080.1"/>
    </source>
</evidence>
<dbReference type="EMBL" id="CAXDID020000383">
    <property type="protein sequence ID" value="CAL6085080.1"/>
    <property type="molecule type" value="Genomic_DNA"/>
</dbReference>
<evidence type="ECO:0000256" key="1">
    <source>
        <dbReference type="SAM" id="Phobius"/>
    </source>
</evidence>
<feature type="chain" id="PRO_5041639389" description="Cysteine-rich membrane protein 2" evidence="2">
    <location>
        <begin position="18"/>
        <end position="421"/>
    </location>
</feature>
<reference evidence="3" key="1">
    <citation type="submission" date="2023-06" db="EMBL/GenBank/DDBJ databases">
        <authorList>
            <person name="Kurt Z."/>
        </authorList>
    </citation>
    <scope>NUCLEOTIDE SEQUENCE</scope>
</reference>
<keyword evidence="1" id="KW-1133">Transmembrane helix</keyword>
<organism evidence="3">
    <name type="scientific">Hexamita inflata</name>
    <dbReference type="NCBI Taxonomy" id="28002"/>
    <lineage>
        <taxon>Eukaryota</taxon>
        <taxon>Metamonada</taxon>
        <taxon>Diplomonadida</taxon>
        <taxon>Hexamitidae</taxon>
        <taxon>Hexamitinae</taxon>
        <taxon>Hexamita</taxon>
    </lineage>
</organism>
<dbReference type="AlphaFoldDB" id="A0AA86P015"/>
<evidence type="ECO:0000256" key="2">
    <source>
        <dbReference type="SAM" id="SignalP"/>
    </source>
</evidence>
<evidence type="ECO:0000313" key="5">
    <source>
        <dbReference type="Proteomes" id="UP001642409"/>
    </source>
</evidence>
<evidence type="ECO:0000313" key="3">
    <source>
        <dbReference type="EMBL" id="CAI9929294.1"/>
    </source>
</evidence>
<dbReference type="Proteomes" id="UP001642409">
    <property type="component" value="Unassembled WGS sequence"/>
</dbReference>
<keyword evidence="1" id="KW-0812">Transmembrane</keyword>
<dbReference type="EMBL" id="CATOUU010000429">
    <property type="protein sequence ID" value="CAI9929294.1"/>
    <property type="molecule type" value="Genomic_DNA"/>
</dbReference>
<keyword evidence="5" id="KW-1185">Reference proteome</keyword>
<keyword evidence="2" id="KW-0732">Signal</keyword>
<dbReference type="InterPro" id="IPR009030">
    <property type="entry name" value="Growth_fac_rcpt_cys_sf"/>
</dbReference>
<protein>
    <recommendedName>
        <fullName evidence="6">Cysteine-rich membrane protein 2</fullName>
    </recommendedName>
</protein>
<evidence type="ECO:0008006" key="6">
    <source>
        <dbReference type="Google" id="ProtNLM"/>
    </source>
</evidence>
<sequence length="421" mass="44413">MIMILISSLQIACPQDAYESGTTCICFNTDRQFSNGNCNKCASGFFKFITACKACPQGQNQDTTDETKCTCPVSTSFFVESGVGICLCANGFGLQNGACVSCPTAQAVAGHCLCADRNFNWTADVTCKTKTTCLDTQILNDYDQCETCNGATPDTTKKTCVCASKQQSYVQGACAYKTCPNANEFVSKITGECKSCPAQATANHLSCECAANQVFSDQETCTCDLYSISHNGQCIKCPGNAPADNNKCVCDVTGAVFNPDTKVCGCQSNQFVSSNTCTTCPVGSLPSQDLTKCECVGENFELKSDVCVCQAGFFTKTNQCLKCAENSISLADRSGCDCGDVAWNIDSNICNVKTGGISGGAIAGIIISIVVVMGAVGILVARMLKQKVDQRQQLAEGDETSSTSSTKLTDSKLLIAGSNYV</sequence>
<accession>A0AA86P015</accession>
<name>A0AA86P015_9EUKA</name>
<gene>
    <name evidence="3" type="ORF">HINF_LOCUS16939</name>
    <name evidence="4" type="ORF">HINF_LOCUS62513</name>
</gene>
<feature type="signal peptide" evidence="2">
    <location>
        <begin position="1"/>
        <end position="17"/>
    </location>
</feature>
<keyword evidence="1" id="KW-0472">Membrane</keyword>
<comment type="caution">
    <text evidence="3">The sequence shown here is derived from an EMBL/GenBank/DDBJ whole genome shotgun (WGS) entry which is preliminary data.</text>
</comment>
<proteinExistence type="predicted"/>
<reference evidence="4 5" key="2">
    <citation type="submission" date="2024-07" db="EMBL/GenBank/DDBJ databases">
        <authorList>
            <person name="Akdeniz Z."/>
        </authorList>
    </citation>
    <scope>NUCLEOTIDE SEQUENCE [LARGE SCALE GENOMIC DNA]</scope>
</reference>